<evidence type="ECO:0000256" key="2">
    <source>
        <dbReference type="ARBA" id="ARBA00022679"/>
    </source>
</evidence>
<protein>
    <submittedName>
        <fullName evidence="5">Class I SAM-dependent RNA methyltransferase</fullName>
    </submittedName>
</protein>
<dbReference type="Pfam" id="PF01170">
    <property type="entry name" value="UPF0020"/>
    <property type="match status" value="1"/>
</dbReference>
<dbReference type="Proteomes" id="UP001524478">
    <property type="component" value="Unassembled WGS sequence"/>
</dbReference>
<dbReference type="Pfam" id="PF02926">
    <property type="entry name" value="THUMP"/>
    <property type="match status" value="1"/>
</dbReference>
<evidence type="ECO:0000313" key="6">
    <source>
        <dbReference type="Proteomes" id="UP001524478"/>
    </source>
</evidence>
<dbReference type="PROSITE" id="PS51165">
    <property type="entry name" value="THUMP"/>
    <property type="match status" value="1"/>
</dbReference>
<dbReference type="PROSITE" id="PS01261">
    <property type="entry name" value="UPF0020"/>
    <property type="match status" value="1"/>
</dbReference>
<dbReference type="PROSITE" id="PS00092">
    <property type="entry name" value="N6_MTASE"/>
    <property type="match status" value="1"/>
</dbReference>
<dbReference type="RefSeq" id="WP_216560821.1">
    <property type="nucleotide sequence ID" value="NZ_JAHLOH010000043.1"/>
</dbReference>
<dbReference type="PANTHER" id="PTHR47313">
    <property type="entry name" value="RIBOSOMAL RNA LARGE SUBUNIT METHYLTRANSFERASE K/L"/>
    <property type="match status" value="1"/>
</dbReference>
<dbReference type="InterPro" id="IPR004114">
    <property type="entry name" value="THUMP_dom"/>
</dbReference>
<dbReference type="GO" id="GO:0008168">
    <property type="term" value="F:methyltransferase activity"/>
    <property type="evidence" value="ECO:0007669"/>
    <property type="project" value="UniProtKB-KW"/>
</dbReference>
<dbReference type="CDD" id="cd11715">
    <property type="entry name" value="THUMP_AdoMetMT"/>
    <property type="match status" value="1"/>
</dbReference>
<evidence type="ECO:0000256" key="3">
    <source>
        <dbReference type="PROSITE-ProRule" id="PRU00529"/>
    </source>
</evidence>
<dbReference type="EMBL" id="JANGAC010000019">
    <property type="protein sequence ID" value="MCQ4925204.1"/>
    <property type="molecule type" value="Genomic_DNA"/>
</dbReference>
<keyword evidence="2" id="KW-0808">Transferase</keyword>
<dbReference type="SMART" id="SM00981">
    <property type="entry name" value="THUMP"/>
    <property type="match status" value="1"/>
</dbReference>
<sequence length="380" mass="43743">MGNIELIATATFGLEAVVKRELMNLGYNDLKVENGKVTFTGTEKDIPKTNLWLRTADRVLLKMGEFKALTFEELFQQTKKLPWEEWITEDGNFVVEGKSIDSKLFSISDCQRIVEKAVVEKLKTKYNVEWFEKTGPKYTIEVSLLKDIATLTIDTSGEGLHKRGYRDRQGDAPIKETLAAAMILLSYWNKDRVLFDPFCGSGTIPIEAAMIGRNMAPGLDRSFAAEEWPRVNSEYWRDAKKEAFQAIDNKTKLHILGCDIDRKSILRARDNAANFGLEDDIAFFIKDFRDAELKNEYGVVITNPPYGERISEKREVERLHKDLGIKFKELDTWSVYVITSNENFEKDYGKTADRKRKLYNGRIKVDYYQYFGPKPEKSSE</sequence>
<keyword evidence="1 5" id="KW-0489">Methyltransferase</keyword>
<dbReference type="InterPro" id="IPR053943">
    <property type="entry name" value="RlmKL-like_Mtase_CS"/>
</dbReference>
<dbReference type="GO" id="GO:0032259">
    <property type="term" value="P:methylation"/>
    <property type="evidence" value="ECO:0007669"/>
    <property type="project" value="UniProtKB-KW"/>
</dbReference>
<evidence type="ECO:0000313" key="5">
    <source>
        <dbReference type="EMBL" id="MCQ4925204.1"/>
    </source>
</evidence>
<evidence type="ECO:0000259" key="4">
    <source>
        <dbReference type="PROSITE" id="PS51165"/>
    </source>
</evidence>
<dbReference type="InterPro" id="IPR000241">
    <property type="entry name" value="RlmKL-like_Mtase"/>
</dbReference>
<comment type="caution">
    <text evidence="5">The sequence shown here is derived from an EMBL/GenBank/DDBJ whole genome shotgun (WGS) entry which is preliminary data.</text>
</comment>
<keyword evidence="6" id="KW-1185">Reference proteome</keyword>
<dbReference type="InterPro" id="IPR002052">
    <property type="entry name" value="DNA_methylase_N6_adenine_CS"/>
</dbReference>
<dbReference type="Pfam" id="PF22020">
    <property type="entry name" value="RlmL_1st"/>
    <property type="match status" value="1"/>
</dbReference>
<gene>
    <name evidence="5" type="ORF">NE686_19025</name>
</gene>
<accession>A0ABT1SFE5</accession>
<dbReference type="InterPro" id="IPR054170">
    <property type="entry name" value="RlmL_1st"/>
</dbReference>
<name>A0ABT1SFE5_9FIRM</name>
<reference evidence="5 6" key="1">
    <citation type="submission" date="2022-06" db="EMBL/GenBank/DDBJ databases">
        <title>Isolation of gut microbiota from human fecal samples.</title>
        <authorList>
            <person name="Pamer E.G."/>
            <person name="Barat B."/>
            <person name="Waligurski E."/>
            <person name="Medina S."/>
            <person name="Paddock L."/>
            <person name="Mostad J."/>
        </authorList>
    </citation>
    <scope>NUCLEOTIDE SEQUENCE [LARGE SCALE GENOMIC DNA]</scope>
    <source>
        <strain evidence="5 6">DFI.7.95</strain>
    </source>
</reference>
<dbReference type="PANTHER" id="PTHR47313:SF1">
    <property type="entry name" value="RIBOSOMAL RNA LARGE SUBUNIT METHYLTRANSFERASE K_L"/>
    <property type="match status" value="1"/>
</dbReference>
<organism evidence="5 6">
    <name type="scientific">Tissierella carlieri</name>
    <dbReference type="NCBI Taxonomy" id="689904"/>
    <lineage>
        <taxon>Bacteria</taxon>
        <taxon>Bacillati</taxon>
        <taxon>Bacillota</taxon>
        <taxon>Tissierellia</taxon>
        <taxon>Tissierellales</taxon>
        <taxon>Tissierellaceae</taxon>
        <taxon>Tissierella</taxon>
    </lineage>
</organism>
<feature type="domain" description="THUMP" evidence="4">
    <location>
        <begin position="45"/>
        <end position="155"/>
    </location>
</feature>
<proteinExistence type="predicted"/>
<evidence type="ECO:0000256" key="1">
    <source>
        <dbReference type="ARBA" id="ARBA00022603"/>
    </source>
</evidence>
<keyword evidence="3" id="KW-0694">RNA-binding</keyword>